<keyword evidence="1" id="KW-0520">NAD</keyword>
<proteinExistence type="predicted"/>
<dbReference type="RefSeq" id="WP_330153253.1">
    <property type="nucleotide sequence ID" value="NZ_JAUZMZ010000103.1"/>
</dbReference>
<organism evidence="4 5">
    <name type="scientific">Rhodococcus chondri</name>
    <dbReference type="NCBI Taxonomy" id="3065941"/>
    <lineage>
        <taxon>Bacteria</taxon>
        <taxon>Bacillati</taxon>
        <taxon>Actinomycetota</taxon>
        <taxon>Actinomycetes</taxon>
        <taxon>Mycobacteriales</taxon>
        <taxon>Nocardiaceae</taxon>
        <taxon>Rhodococcus</taxon>
    </lineage>
</organism>
<dbReference type="EMBL" id="JAUZMZ010000103">
    <property type="protein sequence ID" value="MEE2033861.1"/>
    <property type="molecule type" value="Genomic_DNA"/>
</dbReference>
<evidence type="ECO:0000256" key="1">
    <source>
        <dbReference type="ARBA" id="ARBA00023027"/>
    </source>
</evidence>
<dbReference type="InterPro" id="IPR034300">
    <property type="entry name" value="PNTB-like"/>
</dbReference>
<dbReference type="Pfam" id="PF02233">
    <property type="entry name" value="PNTB"/>
    <property type="match status" value="1"/>
</dbReference>
<dbReference type="PANTHER" id="PTHR44758:SF1">
    <property type="entry name" value="NAD(P) TRANSHYDROGENASE SUBUNIT BETA"/>
    <property type="match status" value="1"/>
</dbReference>
<feature type="non-terminal residue" evidence="4">
    <location>
        <position position="311"/>
    </location>
</feature>
<evidence type="ECO:0000256" key="2">
    <source>
        <dbReference type="SAM" id="Phobius"/>
    </source>
</evidence>
<feature type="transmembrane region" description="Helical" evidence="2">
    <location>
        <begin position="123"/>
        <end position="145"/>
    </location>
</feature>
<keyword evidence="2" id="KW-0472">Membrane</keyword>
<feature type="transmembrane region" description="Helical" evidence="2">
    <location>
        <begin position="252"/>
        <end position="270"/>
    </location>
</feature>
<name>A0ABU7JV16_9NOCA</name>
<keyword evidence="2" id="KW-0812">Transmembrane</keyword>
<keyword evidence="2" id="KW-1133">Transmembrane helix</keyword>
<keyword evidence="5" id="KW-1185">Reference proteome</keyword>
<dbReference type="Proteomes" id="UP001331936">
    <property type="component" value="Unassembled WGS sequence"/>
</dbReference>
<feature type="transmembrane region" description="Helical" evidence="2">
    <location>
        <begin position="32"/>
        <end position="51"/>
    </location>
</feature>
<reference evidence="4 5" key="1">
    <citation type="submission" date="2023-08" db="EMBL/GenBank/DDBJ databases">
        <authorList>
            <person name="Girao M."/>
            <person name="Carvalho M.F."/>
        </authorList>
    </citation>
    <scope>NUCLEOTIDE SEQUENCE [LARGE SCALE GENOMIC DNA]</scope>
    <source>
        <strain evidence="4 5">CC-R104</strain>
    </source>
</reference>
<protein>
    <submittedName>
        <fullName evidence="4">NAD(P)(+) transhydrogenase (Re/Si-specific) subunit beta</fullName>
    </submittedName>
</protein>
<dbReference type="PANTHER" id="PTHR44758">
    <property type="entry name" value="NAD(P) TRANSHYDROGENASE SUBUNIT BETA"/>
    <property type="match status" value="1"/>
</dbReference>
<feature type="transmembrane region" description="Helical" evidence="2">
    <location>
        <begin position="6"/>
        <end position="25"/>
    </location>
</feature>
<evidence type="ECO:0000259" key="3">
    <source>
        <dbReference type="Pfam" id="PF02233"/>
    </source>
</evidence>
<feature type="transmembrane region" description="Helical" evidence="2">
    <location>
        <begin position="166"/>
        <end position="187"/>
    </location>
</feature>
<gene>
    <name evidence="4" type="ORF">Q8814_17335</name>
</gene>
<feature type="domain" description="NADP transhydrogenase beta-like" evidence="3">
    <location>
        <begin position="6"/>
        <end position="310"/>
    </location>
</feature>
<comment type="caution">
    <text evidence="4">The sequence shown here is derived from an EMBL/GenBank/DDBJ whole genome shotgun (WGS) entry which is preliminary data.</text>
</comment>
<evidence type="ECO:0000313" key="4">
    <source>
        <dbReference type="EMBL" id="MEE2033861.1"/>
    </source>
</evidence>
<feature type="transmembrane region" description="Helical" evidence="2">
    <location>
        <begin position="83"/>
        <end position="103"/>
    </location>
</feature>
<accession>A0ABU7JV16</accession>
<feature type="transmembrane region" description="Helical" evidence="2">
    <location>
        <begin position="57"/>
        <end position="76"/>
    </location>
</feature>
<feature type="transmembrane region" description="Helical" evidence="2">
    <location>
        <begin position="226"/>
        <end position="246"/>
    </location>
</feature>
<evidence type="ECO:0000313" key="5">
    <source>
        <dbReference type="Proteomes" id="UP001331936"/>
    </source>
</evidence>
<feature type="transmembrane region" description="Helical" evidence="2">
    <location>
        <begin position="199"/>
        <end position="219"/>
    </location>
</feature>
<sequence>MSYLVSVLYIIAFGMFIYGLMGLTGPKTAVRGNYIAAVGMLLAVVATLIDVRDTDNWILIAAGLLVGIVLGVPPALRTKMTAMPQLVAMFNGVGGGTVALIAWAEFLDSDGFTTLEGEPTVHIVVGSLFAAIIGSISFWGSLVAFAKLQELLNKNLEKKFVSGAKLFQVANIVLMLAALAIAVYIGINADPANDPTSGLWIVALLVVAGLMGLFVVLPIGGADMPVVISLLNALTGLSAAAAGLALNNTAMIVAGMIVGASGTILTNLMAKAMNRSIPAIVFGSFGGDDAGGAGGAAAGGSVKARSAADAA</sequence>